<dbReference type="PROSITE" id="PS50156">
    <property type="entry name" value="SSD"/>
    <property type="match status" value="2"/>
</dbReference>
<proteinExistence type="inferred from homology"/>
<dbReference type="Proteomes" id="UP000178449">
    <property type="component" value="Unassembled WGS sequence"/>
</dbReference>
<comment type="caution">
    <text evidence="9">The sequence shown here is derived from an EMBL/GenBank/DDBJ whole genome shotgun (WGS) entry which is preliminary data.</text>
</comment>
<keyword evidence="6 7" id="KW-0472">Membrane</keyword>
<feature type="transmembrane region" description="Helical" evidence="7">
    <location>
        <begin position="450"/>
        <end position="470"/>
    </location>
</feature>
<evidence type="ECO:0000313" key="9">
    <source>
        <dbReference type="EMBL" id="OGG94790.1"/>
    </source>
</evidence>
<evidence type="ECO:0000256" key="6">
    <source>
        <dbReference type="ARBA" id="ARBA00023136"/>
    </source>
</evidence>
<sequence>MNHIKSLIEDQFEALSGHLYDHKWKVFLGICVATLAMAASLVNLQFDSATVNFFHENDPVRVAYLEFLEEFGQDQVVMVSVEMDDLMTPEGFARLAAFHQELESEVPYLEEIKSLINVTSVWGVGEELQIGGLMQPFPADQDAFALALRKIRETPLYRNLFISENERFTVLLLRFDAKRENTQESSVDATGMGNFADAALATEKSVPVNSHKSSQIDREMKAFSKAISQVAVKHQTPNFNIRIAGSQWVISKVRDYIQSDTPKFTAAAFAVIALCSYLLFHRLSGVLLPLSVVGFSLLSTLGLMAASGVPINVITQILPSFLLVVGIAGSLHVMTLFYGEYHETGDKRQAVAYAFRHSGFPILMTYLTTMAGVISFASSALLPVSHLGWFGTLGVFLAGIYTYFLLPALLAIFPIKAHQKEKHTGKAFAWWMDKLLLRAVGFGYRRSSLVIAGSLGLILSMGWGVTLLTFSHNHLAWMPESDPLVENVMRMDKELNGTVTAEFIVDTGKPQGLYQPEVMRGLQKVNELSSYSELGIGKSFSLVDTVRNLNKALLGNQVQAYSVPESEQLIAQEILLFENGGADDLARMADSNLQRARVTMKFPWRDANDYVGLLNDLESRLKGIFGRDIQVTQTGLMVLLSNIIQGVMSSMVTSYCISGVLITLFMIAILGNLPDGLLMMLPNFLPIFLGLSLMGWLGYRLDLSSILCGSLAIGLVVDDTIHFMHNFQRYYAETGDAELAIQKTATTTGRAMLATSLILVGGFSVFASAMMKNVQVVGVITAFIIAVAFLADILLVPAILRIRYGAKAE</sequence>
<evidence type="ECO:0000256" key="4">
    <source>
        <dbReference type="ARBA" id="ARBA00022692"/>
    </source>
</evidence>
<dbReference type="AlphaFoldDB" id="A0A1F6G9J5"/>
<feature type="transmembrane region" description="Helical" evidence="7">
    <location>
        <begin position="264"/>
        <end position="280"/>
    </location>
</feature>
<dbReference type="SUPFAM" id="SSF82866">
    <property type="entry name" value="Multidrug efflux transporter AcrB transmembrane domain"/>
    <property type="match status" value="2"/>
</dbReference>
<dbReference type="STRING" id="1817772.A2527_00985"/>
<feature type="transmembrane region" description="Helical" evidence="7">
    <location>
        <begin position="776"/>
        <end position="800"/>
    </location>
</feature>
<evidence type="ECO:0000256" key="5">
    <source>
        <dbReference type="ARBA" id="ARBA00022989"/>
    </source>
</evidence>
<feature type="transmembrane region" description="Helical" evidence="7">
    <location>
        <begin position="751"/>
        <end position="770"/>
    </location>
</feature>
<feature type="transmembrane region" description="Helical" evidence="7">
    <location>
        <begin position="287"/>
        <end position="311"/>
    </location>
</feature>
<dbReference type="InterPro" id="IPR050545">
    <property type="entry name" value="Mycobact_MmpL"/>
</dbReference>
<feature type="domain" description="SSD" evidence="8">
    <location>
        <begin position="292"/>
        <end position="412"/>
    </location>
</feature>
<evidence type="ECO:0000256" key="1">
    <source>
        <dbReference type="ARBA" id="ARBA00004651"/>
    </source>
</evidence>
<accession>A0A1F6G9J5</accession>
<dbReference type="EMBL" id="MFNE01000034">
    <property type="protein sequence ID" value="OGG94790.1"/>
    <property type="molecule type" value="Genomic_DNA"/>
</dbReference>
<feature type="domain" description="SSD" evidence="8">
    <location>
        <begin position="676"/>
        <end position="802"/>
    </location>
</feature>
<feature type="transmembrane region" description="Helical" evidence="7">
    <location>
        <begin position="652"/>
        <end position="671"/>
    </location>
</feature>
<comment type="similarity">
    <text evidence="2">Belongs to the resistance-nodulation-cell division (RND) (TC 2.A.6) family. MmpL subfamily.</text>
</comment>
<keyword evidence="5 7" id="KW-1133">Transmembrane helix</keyword>
<dbReference type="PANTHER" id="PTHR33406">
    <property type="entry name" value="MEMBRANE PROTEIN MJ1562-RELATED"/>
    <property type="match status" value="1"/>
</dbReference>
<feature type="transmembrane region" description="Helical" evidence="7">
    <location>
        <begin position="677"/>
        <end position="697"/>
    </location>
</feature>
<dbReference type="InterPro" id="IPR004869">
    <property type="entry name" value="MMPL_dom"/>
</dbReference>
<feature type="transmembrane region" description="Helical" evidence="7">
    <location>
        <begin position="360"/>
        <end position="382"/>
    </location>
</feature>
<evidence type="ECO:0000259" key="8">
    <source>
        <dbReference type="PROSITE" id="PS50156"/>
    </source>
</evidence>
<feature type="transmembrane region" description="Helical" evidence="7">
    <location>
        <begin position="388"/>
        <end position="415"/>
    </location>
</feature>
<dbReference type="Pfam" id="PF03176">
    <property type="entry name" value="MMPL"/>
    <property type="match status" value="2"/>
</dbReference>
<comment type="subcellular location">
    <subcellularLocation>
        <location evidence="1">Cell membrane</location>
        <topology evidence="1">Multi-pass membrane protein</topology>
    </subcellularLocation>
</comment>
<reference evidence="9 10" key="1">
    <citation type="journal article" date="2016" name="Nat. Commun.">
        <title>Thousands of microbial genomes shed light on interconnected biogeochemical processes in an aquifer system.</title>
        <authorList>
            <person name="Anantharaman K."/>
            <person name="Brown C.T."/>
            <person name="Hug L.A."/>
            <person name="Sharon I."/>
            <person name="Castelle C.J."/>
            <person name="Probst A.J."/>
            <person name="Thomas B.C."/>
            <person name="Singh A."/>
            <person name="Wilkins M.J."/>
            <person name="Karaoz U."/>
            <person name="Brodie E.L."/>
            <person name="Williams K.H."/>
            <person name="Hubbard S.S."/>
            <person name="Banfield J.F."/>
        </authorList>
    </citation>
    <scope>NUCLEOTIDE SEQUENCE [LARGE SCALE GENOMIC DNA]</scope>
</reference>
<name>A0A1F6G9J5_9PROT</name>
<dbReference type="InterPro" id="IPR000731">
    <property type="entry name" value="SSD"/>
</dbReference>
<gene>
    <name evidence="9" type="ORF">A2527_00985</name>
</gene>
<evidence type="ECO:0000256" key="2">
    <source>
        <dbReference type="ARBA" id="ARBA00010157"/>
    </source>
</evidence>
<dbReference type="PANTHER" id="PTHR33406:SF6">
    <property type="entry name" value="MEMBRANE PROTEIN YDGH-RELATED"/>
    <property type="match status" value="1"/>
</dbReference>
<evidence type="ECO:0000256" key="7">
    <source>
        <dbReference type="SAM" id="Phobius"/>
    </source>
</evidence>
<keyword evidence="4 7" id="KW-0812">Transmembrane</keyword>
<dbReference type="GO" id="GO:0005886">
    <property type="term" value="C:plasma membrane"/>
    <property type="evidence" value="ECO:0007669"/>
    <property type="project" value="UniProtKB-SubCell"/>
</dbReference>
<evidence type="ECO:0000256" key="3">
    <source>
        <dbReference type="ARBA" id="ARBA00022475"/>
    </source>
</evidence>
<dbReference type="Gene3D" id="1.20.1640.10">
    <property type="entry name" value="Multidrug efflux transporter AcrB transmembrane domain"/>
    <property type="match status" value="2"/>
</dbReference>
<organism evidence="9 10">
    <name type="scientific">Candidatus Lambdaproteobacteria bacterium RIFOXYD2_FULL_50_16</name>
    <dbReference type="NCBI Taxonomy" id="1817772"/>
    <lineage>
        <taxon>Bacteria</taxon>
        <taxon>Pseudomonadati</taxon>
        <taxon>Pseudomonadota</taxon>
        <taxon>Candidatus Lambdaproteobacteria</taxon>
    </lineage>
</organism>
<protein>
    <recommendedName>
        <fullName evidence="8">SSD domain-containing protein</fullName>
    </recommendedName>
</protein>
<feature type="transmembrane region" description="Helical" evidence="7">
    <location>
        <begin position="317"/>
        <end position="339"/>
    </location>
</feature>
<evidence type="ECO:0000313" key="10">
    <source>
        <dbReference type="Proteomes" id="UP000178449"/>
    </source>
</evidence>
<keyword evidence="3" id="KW-1003">Cell membrane</keyword>